<sequence length="77" mass="8947">MDYDIVKRFRAEFGGQVEEVYVNGRRVGMVYRDPKPPAEIDELWMAYTQGGQGARSRDEALRAVLRHAEENPDYELQ</sequence>
<organism evidence="1 2">
    <name type="scientific">Geodermatophilus arenarius</name>
    <dbReference type="NCBI Taxonomy" id="1137990"/>
    <lineage>
        <taxon>Bacteria</taxon>
        <taxon>Bacillati</taxon>
        <taxon>Actinomycetota</taxon>
        <taxon>Actinomycetes</taxon>
        <taxon>Geodermatophilales</taxon>
        <taxon>Geodermatophilaceae</taxon>
        <taxon>Geodermatophilus</taxon>
    </lineage>
</organism>
<keyword evidence="2" id="KW-1185">Reference proteome</keyword>
<dbReference type="Proteomes" id="UP001596025">
    <property type="component" value="Unassembled WGS sequence"/>
</dbReference>
<comment type="caution">
    <text evidence="1">The sequence shown here is derived from an EMBL/GenBank/DDBJ whole genome shotgun (WGS) entry which is preliminary data.</text>
</comment>
<accession>A0ABV9LHA4</accession>
<name>A0ABV9LHA4_9ACTN</name>
<dbReference type="EMBL" id="JBHSGR010000008">
    <property type="protein sequence ID" value="MFC4693533.1"/>
    <property type="molecule type" value="Genomic_DNA"/>
</dbReference>
<proteinExistence type="predicted"/>
<dbReference type="RefSeq" id="WP_387988256.1">
    <property type="nucleotide sequence ID" value="NZ_JBHSGR010000008.1"/>
</dbReference>
<protein>
    <submittedName>
        <fullName evidence="1">Uncharacterized protein</fullName>
    </submittedName>
</protein>
<reference evidence="2" key="1">
    <citation type="journal article" date="2019" name="Int. J. Syst. Evol. Microbiol.">
        <title>The Global Catalogue of Microorganisms (GCM) 10K type strain sequencing project: providing services to taxonomists for standard genome sequencing and annotation.</title>
        <authorList>
            <consortium name="The Broad Institute Genomics Platform"/>
            <consortium name="The Broad Institute Genome Sequencing Center for Infectious Disease"/>
            <person name="Wu L."/>
            <person name="Ma J."/>
        </authorList>
    </citation>
    <scope>NUCLEOTIDE SEQUENCE [LARGE SCALE GENOMIC DNA]</scope>
    <source>
        <strain evidence="2">CCUG 62763</strain>
    </source>
</reference>
<evidence type="ECO:0000313" key="1">
    <source>
        <dbReference type="EMBL" id="MFC4693533.1"/>
    </source>
</evidence>
<gene>
    <name evidence="1" type="ORF">ACFO3M_09050</name>
</gene>
<evidence type="ECO:0000313" key="2">
    <source>
        <dbReference type="Proteomes" id="UP001596025"/>
    </source>
</evidence>